<comment type="caution">
    <text evidence="2">The sequence shown here is derived from an EMBL/GenBank/DDBJ whole genome shotgun (WGS) entry which is preliminary data.</text>
</comment>
<dbReference type="SUPFAM" id="SSF103515">
    <property type="entry name" value="Autotransporter"/>
    <property type="match status" value="1"/>
</dbReference>
<dbReference type="InterPro" id="IPR006315">
    <property type="entry name" value="OM_autotransptr_brl_dom"/>
</dbReference>
<name>A0A0F9BGU2_9ZZZZ</name>
<feature type="domain" description="Autotransporter" evidence="1">
    <location>
        <begin position="53"/>
        <end position="329"/>
    </location>
</feature>
<reference evidence="2" key="1">
    <citation type="journal article" date="2015" name="Nature">
        <title>Complex archaea that bridge the gap between prokaryotes and eukaryotes.</title>
        <authorList>
            <person name="Spang A."/>
            <person name="Saw J.H."/>
            <person name="Jorgensen S.L."/>
            <person name="Zaremba-Niedzwiedzka K."/>
            <person name="Martijn J."/>
            <person name="Lind A.E."/>
            <person name="van Eijk R."/>
            <person name="Schleper C."/>
            <person name="Guy L."/>
            <person name="Ettema T.J."/>
        </authorList>
    </citation>
    <scope>NUCLEOTIDE SEQUENCE</scope>
</reference>
<evidence type="ECO:0000259" key="1">
    <source>
        <dbReference type="PROSITE" id="PS51208"/>
    </source>
</evidence>
<gene>
    <name evidence="2" type="ORF">LCGC14_2729130</name>
</gene>
<sequence length="329" mass="37374">MVQLLFSADSTTIPTATITTFSSNNLINQANRLQSNILFDQSILRYYQNLCPCHKKGARPYFLANYLHGHFKTSTYTQGGPFSLSGALVGFDYWTKSDIVIGGFFDYLRSWSESDDHVIKTTSNNYILSAYIQKLWDNFFVEGAISGSLVDFEMDRFLNRSKINDASPDGFSLSTQTKGAYICRFNNMALIPSLALRYFYNQINSYVEKEEILNRLDIKAQKSHVLEALIGVHFSNTFLVSFGAIIPQIEISYIADVLRNKTTFDAKLEGSSTERSVSIKPNPDNTIRLRTGMDFRFHNCSILNVSYAASFSTHQRMSNEVHLGYRIDF</sequence>
<protein>
    <recommendedName>
        <fullName evidence="1">Autotransporter domain-containing protein</fullName>
    </recommendedName>
</protein>
<dbReference type="InterPro" id="IPR005546">
    <property type="entry name" value="Autotransporte_beta"/>
</dbReference>
<dbReference type="Gene3D" id="2.40.128.130">
    <property type="entry name" value="Autotransporter beta-domain"/>
    <property type="match status" value="1"/>
</dbReference>
<dbReference type="Pfam" id="PF03797">
    <property type="entry name" value="Autotransporter"/>
    <property type="match status" value="1"/>
</dbReference>
<evidence type="ECO:0000313" key="2">
    <source>
        <dbReference type="EMBL" id="KKK89834.1"/>
    </source>
</evidence>
<organism evidence="2">
    <name type="scientific">marine sediment metagenome</name>
    <dbReference type="NCBI Taxonomy" id="412755"/>
    <lineage>
        <taxon>unclassified sequences</taxon>
        <taxon>metagenomes</taxon>
        <taxon>ecological metagenomes</taxon>
    </lineage>
</organism>
<dbReference type="EMBL" id="LAZR01049357">
    <property type="protein sequence ID" value="KKK89834.1"/>
    <property type="molecule type" value="Genomic_DNA"/>
</dbReference>
<accession>A0A0F9BGU2</accession>
<dbReference type="SMART" id="SM00869">
    <property type="entry name" value="Autotransporter"/>
    <property type="match status" value="1"/>
</dbReference>
<dbReference type="InterPro" id="IPR036709">
    <property type="entry name" value="Autotransporte_beta_dom_sf"/>
</dbReference>
<dbReference type="GO" id="GO:0019867">
    <property type="term" value="C:outer membrane"/>
    <property type="evidence" value="ECO:0007669"/>
    <property type="project" value="InterPro"/>
</dbReference>
<dbReference type="NCBIfam" id="TIGR01414">
    <property type="entry name" value="autotrans_barl"/>
    <property type="match status" value="1"/>
</dbReference>
<dbReference type="PROSITE" id="PS51208">
    <property type="entry name" value="AUTOTRANSPORTER"/>
    <property type="match status" value="1"/>
</dbReference>
<dbReference type="AlphaFoldDB" id="A0A0F9BGU2"/>
<proteinExistence type="predicted"/>